<evidence type="ECO:0000313" key="3">
    <source>
        <dbReference type="EMBL" id="BBU20985.1"/>
    </source>
</evidence>
<dbReference type="Gene3D" id="3.90.380.10">
    <property type="entry name" value="Naphthalene 1,2-dioxygenase Alpha Subunit, Chain A, domain 1"/>
    <property type="match status" value="1"/>
</dbReference>
<dbReference type="Proteomes" id="UP000464624">
    <property type="component" value="Chromosome"/>
</dbReference>
<evidence type="ECO:0000256" key="1">
    <source>
        <dbReference type="ARBA" id="ARBA00023002"/>
    </source>
</evidence>
<proteinExistence type="predicted"/>
<dbReference type="InterPro" id="IPR045605">
    <property type="entry name" value="KshA-like_C"/>
</dbReference>
<protein>
    <recommendedName>
        <fullName evidence="2">3-ketosteroid-9-alpha-monooxygenase oxygenase component-like C-terminal domain-containing protein</fullName>
    </recommendedName>
</protein>
<dbReference type="KEGG" id="mxe:MYXE_07740"/>
<dbReference type="RefSeq" id="WP_085193372.1">
    <property type="nucleotide sequence ID" value="NZ_AP022314.1"/>
</dbReference>
<organism evidence="3 4">
    <name type="scientific">Mycobacterium xenopi</name>
    <dbReference type="NCBI Taxonomy" id="1789"/>
    <lineage>
        <taxon>Bacteria</taxon>
        <taxon>Bacillati</taxon>
        <taxon>Actinomycetota</taxon>
        <taxon>Actinomycetes</taxon>
        <taxon>Mycobacteriales</taxon>
        <taxon>Mycobacteriaceae</taxon>
        <taxon>Mycobacterium</taxon>
    </lineage>
</organism>
<evidence type="ECO:0000313" key="4">
    <source>
        <dbReference type="Proteomes" id="UP000464624"/>
    </source>
</evidence>
<gene>
    <name evidence="3" type="ORF">MYXE_07740</name>
</gene>
<evidence type="ECO:0000259" key="2">
    <source>
        <dbReference type="Pfam" id="PF19298"/>
    </source>
</evidence>
<dbReference type="GO" id="GO:0008203">
    <property type="term" value="P:cholesterol metabolic process"/>
    <property type="evidence" value="ECO:0007669"/>
    <property type="project" value="InterPro"/>
</dbReference>
<name>A0AAD1GYE1_MYCXE</name>
<dbReference type="GO" id="GO:0016491">
    <property type="term" value="F:oxidoreductase activity"/>
    <property type="evidence" value="ECO:0007669"/>
    <property type="project" value="UniProtKB-KW"/>
</dbReference>
<dbReference type="EMBL" id="AP022314">
    <property type="protein sequence ID" value="BBU20985.1"/>
    <property type="molecule type" value="Genomic_DNA"/>
</dbReference>
<reference evidence="3 4" key="1">
    <citation type="submission" date="2019-12" db="EMBL/GenBank/DDBJ databases">
        <title>Complete genome sequence of Mycolicibacterium xenopi str. JCM15661T.</title>
        <authorList>
            <person name="Yoshida M."/>
            <person name="Fukano H."/>
            <person name="Asakura T."/>
            <person name="Hoshino Y."/>
        </authorList>
    </citation>
    <scope>NUCLEOTIDE SEQUENCE [LARGE SCALE GENOMIC DNA]</scope>
    <source>
        <strain evidence="3 4">JCM 15661T</strain>
    </source>
</reference>
<sequence length="147" mass="16502">MIKATAQVRAEGNVFELLCESAPEAVDPALRPADDVALQGRIFLHGPGFGGNTMMPKGMPIHALQRVYVTPIGHDEVSLIITVNIRIDDHCDESTAESFMPVLASAVFEQLDSDIVIWEHKRHLPHPAFNNPNERVIGKFRRWYARY</sequence>
<feature type="domain" description="3-ketosteroid-9-alpha-monooxygenase oxygenase component-like C-terminal" evidence="2">
    <location>
        <begin position="37"/>
        <end position="147"/>
    </location>
</feature>
<accession>A0AAD1GYE1</accession>
<keyword evidence="1" id="KW-0560">Oxidoreductase</keyword>
<dbReference type="Pfam" id="PF19298">
    <property type="entry name" value="KshA_C"/>
    <property type="match status" value="1"/>
</dbReference>
<dbReference type="AlphaFoldDB" id="A0AAD1GYE1"/>